<comment type="caution">
    <text evidence="3">The sequence shown here is derived from an EMBL/GenBank/DDBJ whole genome shotgun (WGS) entry which is preliminary data.</text>
</comment>
<dbReference type="InterPro" id="IPR029787">
    <property type="entry name" value="Nucleotide_cyclase"/>
</dbReference>
<dbReference type="AlphaFoldDB" id="A0A9D7T2Y2"/>
<accession>A0A9D7T2Y2</accession>
<keyword evidence="1" id="KW-0472">Membrane</keyword>
<evidence type="ECO:0000259" key="2">
    <source>
        <dbReference type="PROSITE" id="PS50125"/>
    </source>
</evidence>
<dbReference type="Proteomes" id="UP000808337">
    <property type="component" value="Unassembled WGS sequence"/>
</dbReference>
<name>A0A9D7T2Y2_9BACT</name>
<dbReference type="InterPro" id="IPR001054">
    <property type="entry name" value="A/G_cyclase"/>
</dbReference>
<dbReference type="NCBIfam" id="NF047558">
    <property type="entry name" value="TPR_END_plus"/>
    <property type="match status" value="1"/>
</dbReference>
<dbReference type="Pfam" id="PF00211">
    <property type="entry name" value="Guanylate_cyc"/>
    <property type="match status" value="1"/>
</dbReference>
<feature type="domain" description="Guanylate cyclase" evidence="2">
    <location>
        <begin position="11"/>
        <end position="118"/>
    </location>
</feature>
<dbReference type="GO" id="GO:0004016">
    <property type="term" value="F:adenylate cyclase activity"/>
    <property type="evidence" value="ECO:0007669"/>
    <property type="project" value="UniProtKB-ARBA"/>
</dbReference>
<evidence type="ECO:0000313" key="3">
    <source>
        <dbReference type="EMBL" id="MBK9985354.1"/>
    </source>
</evidence>
<evidence type="ECO:0000256" key="1">
    <source>
        <dbReference type="SAM" id="Phobius"/>
    </source>
</evidence>
<reference evidence="3 4" key="1">
    <citation type="submission" date="2020-10" db="EMBL/GenBank/DDBJ databases">
        <title>Connecting structure to function with the recovery of over 1000 high-quality activated sludge metagenome-assembled genomes encoding full-length rRNA genes using long-read sequencing.</title>
        <authorList>
            <person name="Singleton C.M."/>
            <person name="Petriglieri F."/>
            <person name="Kristensen J.M."/>
            <person name="Kirkegaard R.H."/>
            <person name="Michaelsen T.Y."/>
            <person name="Andersen M.H."/>
            <person name="Karst S.M."/>
            <person name="Dueholm M.S."/>
            <person name="Nielsen P.H."/>
            <person name="Albertsen M."/>
        </authorList>
    </citation>
    <scope>NUCLEOTIDE SEQUENCE [LARGE SCALE GENOMIC DNA]</scope>
    <source>
        <strain evidence="3">Ribe_18-Q3-R11-54_MAXAC.273</strain>
    </source>
</reference>
<dbReference type="EMBL" id="JADKGY010000035">
    <property type="protein sequence ID" value="MBK9985354.1"/>
    <property type="molecule type" value="Genomic_DNA"/>
</dbReference>
<evidence type="ECO:0000313" key="4">
    <source>
        <dbReference type="Proteomes" id="UP000808337"/>
    </source>
</evidence>
<dbReference type="GO" id="GO:0035556">
    <property type="term" value="P:intracellular signal transduction"/>
    <property type="evidence" value="ECO:0007669"/>
    <property type="project" value="InterPro"/>
</dbReference>
<dbReference type="PANTHER" id="PTHR43081:SF1">
    <property type="entry name" value="ADENYLATE CYCLASE, TERMINAL-DIFFERENTIATION SPECIFIC"/>
    <property type="match status" value="1"/>
</dbReference>
<dbReference type="GO" id="GO:0009190">
    <property type="term" value="P:cyclic nucleotide biosynthetic process"/>
    <property type="evidence" value="ECO:0007669"/>
    <property type="project" value="InterPro"/>
</dbReference>
<keyword evidence="1" id="KW-0812">Transmembrane</keyword>
<sequence>MQDKEVRKLAAVMFTDIEGYSAMVQQNEKGALTKVSSHRQFLEQYTAQFNGKVVQFYGDGSLSIYDSAVDAVYCAIEMQKAYRSGEPVPVRIGIHVGDIVFKDNTVFGDGVNIASRIQSTGIPNSILISHRVQTEIANHPDIRTKSLGEVRLKNISTPIEILAVTNEGLAVPSQRRKIKNLNLLLRYAAIIGLAIVVFWFIKQQLPKTTLQNNFEQESISVPVFANNTGDASLDQIGQMASHWITKELSATPKAHVVSYGSASEMIKLAEIDISSNRGKKQYAALTGAVNIVEAAYYLIGPKLDTLLMAGFFKNLETGDVLDIKLEDVKCTSANPMDCIKAMSDQIKGYWASRDDRMLSAPNYEAYKAYLAARSAWRTNDKEFVFEQLNNAIKLDHKFIDPYFLMLDYFFNEGNNVAAQDTIKAMRKKFTELDDRERNLLDYHTADVEGKNKEAYNYYMKEYAKDSMDMFTNNSAMVLALMYKNDPAKALEFFNEIPFDSLHVEGCSYCAERLALAMWAALESGNMKTADQLAPKLNGALYSRLSYGMMIMYDVWKRDTMHINQLINEAKAKLPKDERWEYLNYLTGRLFLLRGEKSLSLYYAERAIAIYAIDPSKNGRMLARSYYLDDQLEKSLKYYKTSIPLTRREPWLIVAEMGMIYARTGNTTEALKTISKLESMRVDFEYGATEYFQGRIYALLGDKEKAISLLEASLQKGEKFLTWETFTQDPDLLSLKDDPAYKKLIGK</sequence>
<dbReference type="Gene3D" id="1.25.40.10">
    <property type="entry name" value="Tetratricopeptide repeat domain"/>
    <property type="match status" value="1"/>
</dbReference>
<dbReference type="InterPro" id="IPR011990">
    <property type="entry name" value="TPR-like_helical_dom_sf"/>
</dbReference>
<dbReference type="InterPro" id="IPR050697">
    <property type="entry name" value="Adenylyl/Guanylyl_Cyclase_3/4"/>
</dbReference>
<feature type="transmembrane region" description="Helical" evidence="1">
    <location>
        <begin position="183"/>
        <end position="201"/>
    </location>
</feature>
<gene>
    <name evidence="3" type="ORF">IPP15_23945</name>
</gene>
<dbReference type="SUPFAM" id="SSF55073">
    <property type="entry name" value="Nucleotide cyclase"/>
    <property type="match status" value="1"/>
</dbReference>
<dbReference type="CDD" id="cd07302">
    <property type="entry name" value="CHD"/>
    <property type="match status" value="1"/>
</dbReference>
<dbReference type="PANTHER" id="PTHR43081">
    <property type="entry name" value="ADENYLATE CYCLASE, TERMINAL-DIFFERENTIATION SPECIFIC-RELATED"/>
    <property type="match status" value="1"/>
</dbReference>
<dbReference type="Gene3D" id="3.30.70.1230">
    <property type="entry name" value="Nucleotide cyclase"/>
    <property type="match status" value="1"/>
</dbReference>
<dbReference type="PROSITE" id="PS50125">
    <property type="entry name" value="GUANYLATE_CYCLASE_2"/>
    <property type="match status" value="1"/>
</dbReference>
<proteinExistence type="predicted"/>
<protein>
    <recommendedName>
        <fullName evidence="2">Guanylate cyclase domain-containing protein</fullName>
    </recommendedName>
</protein>
<organism evidence="3 4">
    <name type="scientific">Candidatus Opimibacter skivensis</name>
    <dbReference type="NCBI Taxonomy" id="2982028"/>
    <lineage>
        <taxon>Bacteria</taxon>
        <taxon>Pseudomonadati</taxon>
        <taxon>Bacteroidota</taxon>
        <taxon>Saprospiria</taxon>
        <taxon>Saprospirales</taxon>
        <taxon>Saprospiraceae</taxon>
        <taxon>Candidatus Opimibacter</taxon>
    </lineage>
</organism>
<keyword evidence="1" id="KW-1133">Transmembrane helix</keyword>
<dbReference type="SUPFAM" id="SSF48452">
    <property type="entry name" value="TPR-like"/>
    <property type="match status" value="1"/>
</dbReference>